<reference evidence="1 2" key="1">
    <citation type="journal article" date="2018" name="Front. Plant Sci.">
        <title>Red Clover (Trifolium pratense) and Zigzag Clover (T. medium) - A Picture of Genomic Similarities and Differences.</title>
        <authorList>
            <person name="Dluhosova J."/>
            <person name="Istvanek J."/>
            <person name="Nedelnik J."/>
            <person name="Repkova J."/>
        </authorList>
    </citation>
    <scope>NUCLEOTIDE SEQUENCE [LARGE SCALE GENOMIC DNA]</scope>
    <source>
        <strain evidence="2">cv. 10/8</strain>
        <tissue evidence="1">Leaf</tissue>
    </source>
</reference>
<name>A0A392SG18_9FABA</name>
<feature type="non-terminal residue" evidence="1">
    <location>
        <position position="1"/>
    </location>
</feature>
<comment type="caution">
    <text evidence="1">The sequence shown here is derived from an EMBL/GenBank/DDBJ whole genome shotgun (WGS) entry which is preliminary data.</text>
</comment>
<proteinExistence type="predicted"/>
<organism evidence="1 2">
    <name type="scientific">Trifolium medium</name>
    <dbReference type="NCBI Taxonomy" id="97028"/>
    <lineage>
        <taxon>Eukaryota</taxon>
        <taxon>Viridiplantae</taxon>
        <taxon>Streptophyta</taxon>
        <taxon>Embryophyta</taxon>
        <taxon>Tracheophyta</taxon>
        <taxon>Spermatophyta</taxon>
        <taxon>Magnoliopsida</taxon>
        <taxon>eudicotyledons</taxon>
        <taxon>Gunneridae</taxon>
        <taxon>Pentapetalae</taxon>
        <taxon>rosids</taxon>
        <taxon>fabids</taxon>
        <taxon>Fabales</taxon>
        <taxon>Fabaceae</taxon>
        <taxon>Papilionoideae</taxon>
        <taxon>50 kb inversion clade</taxon>
        <taxon>NPAAA clade</taxon>
        <taxon>Hologalegina</taxon>
        <taxon>IRL clade</taxon>
        <taxon>Trifolieae</taxon>
        <taxon>Trifolium</taxon>
    </lineage>
</organism>
<accession>A0A392SG18</accession>
<evidence type="ECO:0000313" key="1">
    <source>
        <dbReference type="EMBL" id="MCI46900.1"/>
    </source>
</evidence>
<dbReference type="AlphaFoldDB" id="A0A392SG18"/>
<protein>
    <submittedName>
        <fullName evidence="1">Uncharacterized protein</fullName>
    </submittedName>
</protein>
<sequence>PGPAPTDGPDPLHPKYTGRSVCNGPDGFCPPLVAATTMTAIVTTATVTASATASAI</sequence>
<keyword evidence="2" id="KW-1185">Reference proteome</keyword>
<evidence type="ECO:0000313" key="2">
    <source>
        <dbReference type="Proteomes" id="UP000265520"/>
    </source>
</evidence>
<dbReference type="EMBL" id="LXQA010364400">
    <property type="protein sequence ID" value="MCI46900.1"/>
    <property type="molecule type" value="Genomic_DNA"/>
</dbReference>
<dbReference type="Proteomes" id="UP000265520">
    <property type="component" value="Unassembled WGS sequence"/>
</dbReference>